<dbReference type="EMBL" id="HBHU01002130">
    <property type="protein sequence ID" value="CAE0011189.1"/>
    <property type="molecule type" value="Transcribed_RNA"/>
</dbReference>
<dbReference type="PANTHER" id="PTHR46873">
    <property type="entry name" value="EXPRESSED PROTEIN"/>
    <property type="match status" value="1"/>
</dbReference>
<dbReference type="Pfam" id="PF14295">
    <property type="entry name" value="PAN_4"/>
    <property type="match status" value="1"/>
</dbReference>
<reference evidence="4" key="1">
    <citation type="submission" date="2021-01" db="EMBL/GenBank/DDBJ databases">
        <authorList>
            <person name="Corre E."/>
            <person name="Pelletier E."/>
            <person name="Niang G."/>
            <person name="Scheremetjew M."/>
            <person name="Finn R."/>
            <person name="Kale V."/>
            <person name="Holt S."/>
            <person name="Cochrane G."/>
            <person name="Meng A."/>
            <person name="Brown T."/>
            <person name="Cohen L."/>
        </authorList>
    </citation>
    <scope>NUCLEOTIDE SEQUENCE</scope>
    <source>
        <strain evidence="4">RCC856</strain>
    </source>
</reference>
<keyword evidence="2" id="KW-0732">Signal</keyword>
<dbReference type="Gene3D" id="3.50.4.10">
    <property type="entry name" value="Hepatocyte Growth Factor"/>
    <property type="match status" value="1"/>
</dbReference>
<evidence type="ECO:0000256" key="1">
    <source>
        <dbReference type="SAM" id="MobiDB-lite"/>
    </source>
</evidence>
<sequence length="505" mass="53832">MAMRGTMTGAPVSRRGRVPSRALLLALIVCCFVSLPGRCGAQGGQQQGFEGYEPYVAPPPQQQQQPPPPAVESDAGMATDVADAAPEEKPDNLFENLWNIASGTLTNIAKSTNSEDGEPSDVSQAVDLFLDTTGSLGNTVADFDSTKTRNKNTGDGFLGFFNNLGGASGKTIGRTVEAAAMDVTSNEWFQGQVVDGVSGLFGAAPADTGAGDAAAAPANPPSASGYPTIEGGMCELEWNSNYQGELLNNGHETILMSEGECCQLCDSIEECNTWVFCGDPNGCGAPYYAPGECYLKHQKYPQNRKAYERGQGVHWTSGIKAYAQGDQSFTMKSFTSPQEAIDRDIIHVSGKPKTWYFDDIPLVSPGLDPSRNGVMRAKVEQCGNYNLLPGVASYNKDFNMRLATPGATPGGPVLLLWSNSAGNSLLPGGFMGSPCGPLDLQLYFPQYSGTGWDQQIARADDSGTATFFPEHVNLSNGNKCTTYLYQYVDIATCKVSRVLDTRQGL</sequence>
<accession>A0A7S3E0Z1</accession>
<proteinExistence type="predicted"/>
<evidence type="ECO:0000313" key="4">
    <source>
        <dbReference type="EMBL" id="CAE0011189.1"/>
    </source>
</evidence>
<protein>
    <recommendedName>
        <fullName evidence="3">Apple domain-containing protein</fullName>
    </recommendedName>
</protein>
<organism evidence="4">
    <name type="scientific">Chloropicon laureae</name>
    <dbReference type="NCBI Taxonomy" id="464258"/>
    <lineage>
        <taxon>Eukaryota</taxon>
        <taxon>Viridiplantae</taxon>
        <taxon>Chlorophyta</taxon>
        <taxon>Chloropicophyceae</taxon>
        <taxon>Chloropicales</taxon>
        <taxon>Chloropicaceae</taxon>
        <taxon>Chloropicon</taxon>
    </lineage>
</organism>
<feature type="signal peptide" evidence="2">
    <location>
        <begin position="1"/>
        <end position="41"/>
    </location>
</feature>
<dbReference type="InterPro" id="IPR003609">
    <property type="entry name" value="Pan_app"/>
</dbReference>
<dbReference type="PANTHER" id="PTHR46873:SF1">
    <property type="entry name" value="EXPRESSED PROTEIN"/>
    <property type="match status" value="1"/>
</dbReference>
<name>A0A7S3E0Z1_9CHLO</name>
<evidence type="ECO:0000256" key="2">
    <source>
        <dbReference type="SAM" id="SignalP"/>
    </source>
</evidence>
<feature type="compositionally biased region" description="Pro residues" evidence="1">
    <location>
        <begin position="56"/>
        <end position="70"/>
    </location>
</feature>
<feature type="chain" id="PRO_5031061361" description="Apple domain-containing protein" evidence="2">
    <location>
        <begin position="42"/>
        <end position="505"/>
    </location>
</feature>
<feature type="domain" description="Apple" evidence="3">
    <location>
        <begin position="241"/>
        <end position="296"/>
    </location>
</feature>
<feature type="region of interest" description="Disordered" evidence="1">
    <location>
        <begin position="43"/>
        <end position="76"/>
    </location>
</feature>
<dbReference type="AlphaFoldDB" id="A0A7S3E0Z1"/>
<evidence type="ECO:0000259" key="3">
    <source>
        <dbReference type="Pfam" id="PF14295"/>
    </source>
</evidence>
<gene>
    <name evidence="4" type="ORF">CLAU1311_LOCUS1388</name>
</gene>